<feature type="domain" description="Histidine kinase" evidence="7">
    <location>
        <begin position="281"/>
        <end position="497"/>
    </location>
</feature>
<dbReference type="CDD" id="cd00082">
    <property type="entry name" value="HisKA"/>
    <property type="match status" value="1"/>
</dbReference>
<dbReference type="EMBL" id="MPPL01000001">
    <property type="protein sequence ID" value="OKS88607.1"/>
    <property type="molecule type" value="Genomic_DNA"/>
</dbReference>
<comment type="caution">
    <text evidence="8">The sequence shown here is derived from an EMBL/GenBank/DDBJ whole genome shotgun (WGS) entry which is preliminary data.</text>
</comment>
<evidence type="ECO:0000256" key="2">
    <source>
        <dbReference type="ARBA" id="ARBA00012438"/>
    </source>
</evidence>
<protein>
    <recommendedName>
        <fullName evidence="2">histidine kinase</fullName>
        <ecNumber evidence="2">2.7.13.3</ecNumber>
    </recommendedName>
</protein>
<dbReference type="PRINTS" id="PR00344">
    <property type="entry name" value="BCTRLSENSOR"/>
</dbReference>
<keyword evidence="5" id="KW-0418">Kinase</keyword>
<keyword evidence="6" id="KW-0812">Transmembrane</keyword>
<dbReference type="SUPFAM" id="SSF47384">
    <property type="entry name" value="Homodimeric domain of signal transducing histidine kinase"/>
    <property type="match status" value="1"/>
</dbReference>
<dbReference type="InterPro" id="IPR036097">
    <property type="entry name" value="HisK_dim/P_sf"/>
</dbReference>
<dbReference type="PANTHER" id="PTHR43547:SF2">
    <property type="entry name" value="HYBRID SIGNAL TRANSDUCTION HISTIDINE KINASE C"/>
    <property type="match status" value="1"/>
</dbReference>
<dbReference type="AlphaFoldDB" id="A0A1Q6A3M7"/>
<dbReference type="RefSeq" id="WP_074491168.1">
    <property type="nucleotide sequence ID" value="NZ_FPAM01000011.1"/>
</dbReference>
<dbReference type="Pfam" id="PF02518">
    <property type="entry name" value="HATPase_c"/>
    <property type="match status" value="1"/>
</dbReference>
<dbReference type="EC" id="2.7.13.3" evidence="2"/>
<accession>A0A1Q6A3M7</accession>
<evidence type="ECO:0000256" key="4">
    <source>
        <dbReference type="ARBA" id="ARBA00022679"/>
    </source>
</evidence>
<name>A0A1Q6A3M7_9SPHI</name>
<dbReference type="InterPro" id="IPR003594">
    <property type="entry name" value="HATPase_dom"/>
</dbReference>
<dbReference type="Gene3D" id="1.10.287.130">
    <property type="match status" value="1"/>
</dbReference>
<dbReference type="InterPro" id="IPR003661">
    <property type="entry name" value="HisK_dim/P_dom"/>
</dbReference>
<gene>
    <name evidence="8" type="ORF">RG47T_4078</name>
</gene>
<dbReference type="Pfam" id="PF00512">
    <property type="entry name" value="HisKA"/>
    <property type="match status" value="1"/>
</dbReference>
<keyword evidence="6" id="KW-0472">Membrane</keyword>
<evidence type="ECO:0000313" key="8">
    <source>
        <dbReference type="EMBL" id="OKS88607.1"/>
    </source>
</evidence>
<evidence type="ECO:0000256" key="5">
    <source>
        <dbReference type="ARBA" id="ARBA00022777"/>
    </source>
</evidence>
<reference evidence="8 9" key="1">
    <citation type="submission" date="2016-11" db="EMBL/GenBank/DDBJ databases">
        <title>Whole Genome Sequencing of Mucilaginibacter polytrichastri RG4-7(T) isolated from the moss sample.</title>
        <authorList>
            <person name="Li Y."/>
        </authorList>
    </citation>
    <scope>NUCLEOTIDE SEQUENCE [LARGE SCALE GENOMIC DNA]</scope>
    <source>
        <strain evidence="8 9">RG4-7</strain>
    </source>
</reference>
<evidence type="ECO:0000259" key="7">
    <source>
        <dbReference type="PROSITE" id="PS50109"/>
    </source>
</evidence>
<dbReference type="PROSITE" id="PS50109">
    <property type="entry name" value="HIS_KIN"/>
    <property type="match status" value="1"/>
</dbReference>
<dbReference type="Proteomes" id="UP000186720">
    <property type="component" value="Unassembled WGS sequence"/>
</dbReference>
<keyword evidence="4" id="KW-0808">Transferase</keyword>
<dbReference type="PANTHER" id="PTHR43547">
    <property type="entry name" value="TWO-COMPONENT HISTIDINE KINASE"/>
    <property type="match status" value="1"/>
</dbReference>
<keyword evidence="3" id="KW-0597">Phosphoprotein</keyword>
<comment type="catalytic activity">
    <reaction evidence="1">
        <text>ATP + protein L-histidine = ADP + protein N-phospho-L-histidine.</text>
        <dbReference type="EC" id="2.7.13.3"/>
    </reaction>
</comment>
<evidence type="ECO:0000256" key="1">
    <source>
        <dbReference type="ARBA" id="ARBA00000085"/>
    </source>
</evidence>
<dbReference type="STRING" id="1302689.RG47T_4078"/>
<dbReference type="FunFam" id="3.30.565.10:FF:000006">
    <property type="entry name" value="Sensor histidine kinase WalK"/>
    <property type="match status" value="1"/>
</dbReference>
<dbReference type="Gene3D" id="3.30.565.10">
    <property type="entry name" value="Histidine kinase-like ATPase, C-terminal domain"/>
    <property type="match status" value="1"/>
</dbReference>
<dbReference type="CDD" id="cd00075">
    <property type="entry name" value="HATPase"/>
    <property type="match status" value="1"/>
</dbReference>
<evidence type="ECO:0000256" key="3">
    <source>
        <dbReference type="ARBA" id="ARBA00022553"/>
    </source>
</evidence>
<dbReference type="SMART" id="SM00388">
    <property type="entry name" value="HisKA"/>
    <property type="match status" value="1"/>
</dbReference>
<dbReference type="InterPro" id="IPR005467">
    <property type="entry name" value="His_kinase_dom"/>
</dbReference>
<dbReference type="SUPFAM" id="SSF55874">
    <property type="entry name" value="ATPase domain of HSP90 chaperone/DNA topoisomerase II/histidine kinase"/>
    <property type="match status" value="1"/>
</dbReference>
<evidence type="ECO:0000256" key="6">
    <source>
        <dbReference type="SAM" id="Phobius"/>
    </source>
</evidence>
<dbReference type="SMART" id="SM00387">
    <property type="entry name" value="HATPase_c"/>
    <property type="match status" value="1"/>
</dbReference>
<feature type="transmembrane region" description="Helical" evidence="6">
    <location>
        <begin position="7"/>
        <end position="26"/>
    </location>
</feature>
<dbReference type="OrthoDB" id="921707at2"/>
<keyword evidence="6" id="KW-1133">Transmembrane helix</keyword>
<organism evidence="8 9">
    <name type="scientific">Mucilaginibacter polytrichastri</name>
    <dbReference type="NCBI Taxonomy" id="1302689"/>
    <lineage>
        <taxon>Bacteria</taxon>
        <taxon>Pseudomonadati</taxon>
        <taxon>Bacteroidota</taxon>
        <taxon>Sphingobacteriia</taxon>
        <taxon>Sphingobacteriales</taxon>
        <taxon>Sphingobacteriaceae</taxon>
        <taxon>Mucilaginibacter</taxon>
    </lineage>
</organism>
<evidence type="ECO:0000313" key="9">
    <source>
        <dbReference type="Proteomes" id="UP000186720"/>
    </source>
</evidence>
<proteinExistence type="predicted"/>
<dbReference type="InterPro" id="IPR004358">
    <property type="entry name" value="Sig_transdc_His_kin-like_C"/>
</dbReference>
<dbReference type="GO" id="GO:0000155">
    <property type="term" value="F:phosphorelay sensor kinase activity"/>
    <property type="evidence" value="ECO:0007669"/>
    <property type="project" value="InterPro"/>
</dbReference>
<feature type="transmembrane region" description="Helical" evidence="6">
    <location>
        <begin position="242"/>
        <end position="261"/>
    </location>
</feature>
<sequence length="506" mass="57584">MNKKINLVIGLMTLCTAFLLGLQFYWNYTAYQSSVRVFKSDINDALDKSVNRLMDLRRDEFAARYKSWLADTNIVIITGRYDQKSEATKFTIRDKYPNYERIPFDIGFNYSKRITHITPEARMFFLKTFTKDVLMNDLQSGSAYYYTEHLGKLLSTAFKNDRLDITRLKAIYSNELAQRDIRNNFELKFTKEIFKGWSTPNKPLPGYTYSTRQFNYGFHRPKIGVNAFFINPNLIFFQKMKWVLLSSLLLIAITIGCYAYTVKTMLSQKKLAKLKDDFVNNMTHELKTPVATISIAAEAIQDFNLTRISADEYLSIIRYQAANLTHLIDQILKSIVNDQGIISLNREPICLTAIISNCIHQYQPQLQAKNAILNTNIPANEIYIIGDTMHMGNVLANLLDNAIKYGSDKPVITIEATAVNEWITVSITNNGAGIPAEYQDKVFDKFFRVPSGNIHNVKGYGLGLSYARSVIQQHGGSLILTGTNKATTFTIKLPLVTHEVGQHTIA</sequence>
<dbReference type="InterPro" id="IPR036890">
    <property type="entry name" value="HATPase_C_sf"/>
</dbReference>
<keyword evidence="9" id="KW-1185">Reference proteome</keyword>